<keyword evidence="3" id="KW-0812">Transmembrane</keyword>
<dbReference type="EMBL" id="PYSW02000025">
    <property type="protein sequence ID" value="KAG2382007.1"/>
    <property type="molecule type" value="Genomic_DNA"/>
</dbReference>
<dbReference type="GO" id="GO:0034338">
    <property type="term" value="F:short-chain carboxylesterase activity"/>
    <property type="evidence" value="ECO:0007669"/>
    <property type="project" value="TreeGrafter"/>
</dbReference>
<keyword evidence="5" id="KW-1185">Reference proteome</keyword>
<dbReference type="Proteomes" id="UP000816034">
    <property type="component" value="Unassembled WGS sequence"/>
</dbReference>
<name>A0AA88KIA7_NAELO</name>
<feature type="active site" description="Charge relay system" evidence="2">
    <location>
        <position position="360"/>
    </location>
</feature>
<evidence type="ECO:0000256" key="1">
    <source>
        <dbReference type="ARBA" id="ARBA00010884"/>
    </source>
</evidence>
<evidence type="ECO:0000256" key="2">
    <source>
        <dbReference type="PIRSR" id="PIRSR005211-1"/>
    </source>
</evidence>
<proteinExistence type="inferred from homology"/>
<dbReference type="PIRSF" id="PIRSF005211">
    <property type="entry name" value="Ab_hydro_YheT"/>
    <property type="match status" value="1"/>
</dbReference>
<evidence type="ECO:0000313" key="5">
    <source>
        <dbReference type="Proteomes" id="UP000816034"/>
    </source>
</evidence>
<gene>
    <name evidence="4" type="ORF">C9374_005799</name>
</gene>
<feature type="active site" description="Charge relay system" evidence="2">
    <location>
        <position position="203"/>
    </location>
</feature>
<keyword evidence="3" id="KW-0472">Membrane</keyword>
<protein>
    <submittedName>
        <fullName evidence="4">Uncharacterized protein</fullName>
    </submittedName>
</protein>
<dbReference type="RefSeq" id="XP_044547686.1">
    <property type="nucleotide sequence ID" value="XM_044695588.1"/>
</dbReference>
<keyword evidence="3" id="KW-1133">Transmembrane helix</keyword>
<feature type="transmembrane region" description="Helical" evidence="3">
    <location>
        <begin position="5"/>
        <end position="21"/>
    </location>
</feature>
<dbReference type="InterPro" id="IPR012020">
    <property type="entry name" value="ABHD4"/>
</dbReference>
<dbReference type="GO" id="GO:0047372">
    <property type="term" value="F:monoacylglycerol lipase activity"/>
    <property type="evidence" value="ECO:0007669"/>
    <property type="project" value="TreeGrafter"/>
</dbReference>
<dbReference type="GeneID" id="68098254"/>
<dbReference type="Gene3D" id="3.40.50.1820">
    <property type="entry name" value="alpha/beta hydrolase"/>
    <property type="match status" value="1"/>
</dbReference>
<evidence type="ECO:0000256" key="3">
    <source>
        <dbReference type="SAM" id="Phobius"/>
    </source>
</evidence>
<accession>A0AA88KIA7</accession>
<sequence length="407" mass="46400">MILAYLALGFIALFLILFIYYRQFVCERVKLYYNASAENTIIHELVDRTFSTSERATFSPTPYLINTHLQTIFNVTLRPDINWYSYDSEEFTFKCGGHIILDWVHDNRLEIEESEENEITEESPIMVVFAGVCGGSKEIEIKHFVSYVVRDGGMRAVVVNYRGAQTQLKTPVFGLTSEDMDVVLLHIKNKFPKAIAMIACGFSLGSNIMTKYLGEVGKDSPIDFAISVSNPFNLETSSRRLQDEFVNRLIYDKVFTKKRKELVLAHEHVFESTSVKMDQVKRVSSTLEFDDVVSREILGIDNLSNLYQRFSCKHDISGIQIPILFLNALDDPISSKYAIPYDDLKENSNIILATTERGGHVAWLDGWTPYKAVPSWMERTCVHFARACVTIKQQQKSGDVAQQCESK</sequence>
<dbReference type="PANTHER" id="PTHR10794">
    <property type="entry name" value="ABHYDROLASE DOMAIN-CONTAINING PROTEIN"/>
    <property type="match status" value="1"/>
</dbReference>
<comment type="caution">
    <text evidence="4">The sequence shown here is derived from an EMBL/GenBank/DDBJ whole genome shotgun (WGS) entry which is preliminary data.</text>
</comment>
<dbReference type="InterPro" id="IPR029058">
    <property type="entry name" value="AB_hydrolase_fold"/>
</dbReference>
<dbReference type="AlphaFoldDB" id="A0AA88KIA7"/>
<dbReference type="InterPro" id="IPR050960">
    <property type="entry name" value="AB_hydrolase_4_sf"/>
</dbReference>
<organism evidence="4 5">
    <name type="scientific">Naegleria lovaniensis</name>
    <name type="common">Amoeba</name>
    <dbReference type="NCBI Taxonomy" id="51637"/>
    <lineage>
        <taxon>Eukaryota</taxon>
        <taxon>Discoba</taxon>
        <taxon>Heterolobosea</taxon>
        <taxon>Tetramitia</taxon>
        <taxon>Eutetramitia</taxon>
        <taxon>Vahlkampfiidae</taxon>
        <taxon>Naegleria</taxon>
    </lineage>
</organism>
<dbReference type="PANTHER" id="PTHR10794:SF63">
    <property type="entry name" value="ALPHA_BETA HYDROLASE 1, ISOFORM A"/>
    <property type="match status" value="1"/>
</dbReference>
<evidence type="ECO:0000313" key="4">
    <source>
        <dbReference type="EMBL" id="KAG2382007.1"/>
    </source>
</evidence>
<dbReference type="SUPFAM" id="SSF53474">
    <property type="entry name" value="alpha/beta-Hydrolases"/>
    <property type="match status" value="1"/>
</dbReference>
<reference evidence="4 5" key="1">
    <citation type="journal article" date="2018" name="BMC Genomics">
        <title>The genome of Naegleria lovaniensis, the basis for a comparative approach to unravel pathogenicity factors of the human pathogenic amoeba N. fowleri.</title>
        <authorList>
            <person name="Liechti N."/>
            <person name="Schurch N."/>
            <person name="Bruggmann R."/>
            <person name="Wittwer M."/>
        </authorList>
    </citation>
    <scope>NUCLEOTIDE SEQUENCE [LARGE SCALE GENOMIC DNA]</scope>
    <source>
        <strain evidence="4 5">ATCC 30569</strain>
    </source>
</reference>
<feature type="active site" description="Charge relay system" evidence="2">
    <location>
        <position position="331"/>
    </location>
</feature>
<comment type="similarity">
    <text evidence="1">Belongs to the AB hydrolase superfamily. AB hydrolase 4 family.</text>
</comment>